<accession>A0AA95I7H2</accession>
<feature type="transmembrane region" description="Helical" evidence="7">
    <location>
        <begin position="246"/>
        <end position="268"/>
    </location>
</feature>
<evidence type="ECO:0000256" key="7">
    <source>
        <dbReference type="SAM" id="Phobius"/>
    </source>
</evidence>
<keyword evidence="4 7" id="KW-0812">Transmembrane</keyword>
<evidence type="ECO:0000256" key="4">
    <source>
        <dbReference type="ARBA" id="ARBA00022692"/>
    </source>
</evidence>
<dbReference type="InterPro" id="IPR005829">
    <property type="entry name" value="Sugar_transporter_CS"/>
</dbReference>
<gene>
    <name evidence="9" type="ORF">QNH46_13140</name>
</gene>
<feature type="transmembrane region" description="Helical" evidence="7">
    <location>
        <begin position="48"/>
        <end position="66"/>
    </location>
</feature>
<dbReference type="EMBL" id="CP126084">
    <property type="protein sequence ID" value="WHX47120.1"/>
    <property type="molecule type" value="Genomic_DNA"/>
</dbReference>
<comment type="subcellular location">
    <subcellularLocation>
        <location evidence="1">Cell membrane</location>
        <topology evidence="1">Multi-pass membrane protein</topology>
    </subcellularLocation>
</comment>
<dbReference type="Proteomes" id="UP001177943">
    <property type="component" value="Chromosome"/>
</dbReference>
<feature type="transmembrane region" description="Helical" evidence="7">
    <location>
        <begin position="136"/>
        <end position="156"/>
    </location>
</feature>
<feature type="transmembrane region" description="Helical" evidence="7">
    <location>
        <begin position="78"/>
        <end position="96"/>
    </location>
</feature>
<evidence type="ECO:0000256" key="1">
    <source>
        <dbReference type="ARBA" id="ARBA00004651"/>
    </source>
</evidence>
<feature type="transmembrane region" description="Helical" evidence="7">
    <location>
        <begin position="331"/>
        <end position="350"/>
    </location>
</feature>
<dbReference type="PANTHER" id="PTHR23521">
    <property type="entry name" value="TRANSPORTER MFS SUPERFAMILY"/>
    <property type="match status" value="1"/>
</dbReference>
<dbReference type="GO" id="GO:0005886">
    <property type="term" value="C:plasma membrane"/>
    <property type="evidence" value="ECO:0007669"/>
    <property type="project" value="UniProtKB-SubCell"/>
</dbReference>
<keyword evidence="5 7" id="KW-1133">Transmembrane helix</keyword>
<feature type="transmembrane region" description="Helical" evidence="7">
    <location>
        <begin position="162"/>
        <end position="181"/>
    </location>
</feature>
<feature type="transmembrane region" description="Helical" evidence="7">
    <location>
        <begin position="362"/>
        <end position="384"/>
    </location>
</feature>
<dbReference type="KEGG" id="pwn:QNH46_13140"/>
<sequence>MEYHHKRLFSPVFILILVIIAAGLSQGLLLPVLSIFMEERGISSSVNGLHAAALYIGSFGMSLVAVKVLERIGFKKLILGGMVLVMVALPLFPLISNLEVWFILRLLVGIGDNALHFASQLWMMLITPPNQRGRNISIYGMSYGIGFSIGPLAIRLLPYGQLVPFLLLAILFALVALLVYLQMPDTMPDKLDEGKGKASGSRKTLRIYRLAWFALIPSVLYGYMEAAMNSNFPIYGLRTGLTAGEIATLLPFFGIGGLILQLPLGYLSDRYGRKIILMIAGSLGGLLFLIVPLIGSDYFGLLVIFMLTGGLVGSFFSLGLAYAADILPRHLLPTANVIASIHFNIGSIAGPNLGGAAMHFGSAGLLFVILGLFYLTFSVAGLLFRPKLGINHKL</sequence>
<dbReference type="InterPro" id="IPR047200">
    <property type="entry name" value="MFS_YcaD-like"/>
</dbReference>
<dbReference type="InterPro" id="IPR036259">
    <property type="entry name" value="MFS_trans_sf"/>
</dbReference>
<feature type="transmembrane region" description="Helical" evidence="7">
    <location>
        <begin position="102"/>
        <end position="124"/>
    </location>
</feature>
<dbReference type="Pfam" id="PF07690">
    <property type="entry name" value="MFS_1"/>
    <property type="match status" value="1"/>
</dbReference>
<evidence type="ECO:0000313" key="10">
    <source>
        <dbReference type="Proteomes" id="UP001177943"/>
    </source>
</evidence>
<keyword evidence="2" id="KW-0813">Transport</keyword>
<dbReference type="PROSITE" id="PS00216">
    <property type="entry name" value="SUGAR_TRANSPORT_1"/>
    <property type="match status" value="1"/>
</dbReference>
<evidence type="ECO:0000256" key="5">
    <source>
        <dbReference type="ARBA" id="ARBA00022989"/>
    </source>
</evidence>
<protein>
    <submittedName>
        <fullName evidence="9">MFS transporter</fullName>
    </submittedName>
</protein>
<dbReference type="PROSITE" id="PS50850">
    <property type="entry name" value="MFS"/>
    <property type="match status" value="1"/>
</dbReference>
<proteinExistence type="predicted"/>
<dbReference type="PANTHER" id="PTHR23521:SF2">
    <property type="entry name" value="TRANSPORTER MFS SUPERFAMILY"/>
    <property type="match status" value="1"/>
</dbReference>
<name>A0AA95I7H2_9BACL</name>
<feature type="domain" description="Major facilitator superfamily (MFS) profile" evidence="8">
    <location>
        <begin position="11"/>
        <end position="389"/>
    </location>
</feature>
<feature type="transmembrane region" description="Helical" evidence="7">
    <location>
        <begin position="275"/>
        <end position="295"/>
    </location>
</feature>
<evidence type="ECO:0000259" key="8">
    <source>
        <dbReference type="PROSITE" id="PS50850"/>
    </source>
</evidence>
<keyword evidence="3" id="KW-1003">Cell membrane</keyword>
<dbReference type="Gene3D" id="1.20.1250.20">
    <property type="entry name" value="MFS general substrate transporter like domains"/>
    <property type="match status" value="2"/>
</dbReference>
<feature type="transmembrane region" description="Helical" evidence="7">
    <location>
        <begin position="207"/>
        <end position="226"/>
    </location>
</feature>
<feature type="transmembrane region" description="Helical" evidence="7">
    <location>
        <begin position="12"/>
        <end position="36"/>
    </location>
</feature>
<feature type="transmembrane region" description="Helical" evidence="7">
    <location>
        <begin position="301"/>
        <end position="324"/>
    </location>
</feature>
<reference evidence="9" key="1">
    <citation type="submission" date="2023-05" db="EMBL/GenBank/DDBJ databases">
        <title>Comparative genomics of Bacillaceae isolates and their secondary metabolite potential.</title>
        <authorList>
            <person name="Song L."/>
            <person name="Nielsen L.J."/>
            <person name="Mohite O."/>
            <person name="Xu X."/>
            <person name="Weber T."/>
            <person name="Kovacs A.T."/>
        </authorList>
    </citation>
    <scope>NUCLEOTIDE SEQUENCE</scope>
    <source>
        <strain evidence="9">B2_4</strain>
    </source>
</reference>
<keyword evidence="6 7" id="KW-0472">Membrane</keyword>
<evidence type="ECO:0000256" key="3">
    <source>
        <dbReference type="ARBA" id="ARBA00022475"/>
    </source>
</evidence>
<dbReference type="AlphaFoldDB" id="A0AA95I7H2"/>
<organism evidence="9 10">
    <name type="scientific">Paenibacillus woosongensis</name>
    <dbReference type="NCBI Taxonomy" id="307580"/>
    <lineage>
        <taxon>Bacteria</taxon>
        <taxon>Bacillati</taxon>
        <taxon>Bacillota</taxon>
        <taxon>Bacilli</taxon>
        <taxon>Bacillales</taxon>
        <taxon>Paenibacillaceae</taxon>
        <taxon>Paenibacillus</taxon>
    </lineage>
</organism>
<dbReference type="SUPFAM" id="SSF103473">
    <property type="entry name" value="MFS general substrate transporter"/>
    <property type="match status" value="1"/>
</dbReference>
<dbReference type="GO" id="GO:0022857">
    <property type="term" value="F:transmembrane transporter activity"/>
    <property type="evidence" value="ECO:0007669"/>
    <property type="project" value="InterPro"/>
</dbReference>
<dbReference type="InterPro" id="IPR011701">
    <property type="entry name" value="MFS"/>
</dbReference>
<evidence type="ECO:0000256" key="6">
    <source>
        <dbReference type="ARBA" id="ARBA00023136"/>
    </source>
</evidence>
<dbReference type="RefSeq" id="WP_283924720.1">
    <property type="nucleotide sequence ID" value="NZ_CP126084.1"/>
</dbReference>
<evidence type="ECO:0000256" key="2">
    <source>
        <dbReference type="ARBA" id="ARBA00022448"/>
    </source>
</evidence>
<dbReference type="InterPro" id="IPR020846">
    <property type="entry name" value="MFS_dom"/>
</dbReference>
<evidence type="ECO:0000313" key="9">
    <source>
        <dbReference type="EMBL" id="WHX47120.1"/>
    </source>
</evidence>
<dbReference type="CDD" id="cd17477">
    <property type="entry name" value="MFS_YcaD_like"/>
    <property type="match status" value="1"/>
</dbReference>